<comment type="similarity">
    <text evidence="1">Belongs to the acetyltransferase family. RimI subfamily.</text>
</comment>
<dbReference type="SUPFAM" id="SSF55729">
    <property type="entry name" value="Acyl-CoA N-acyltransferases (Nat)"/>
    <property type="match status" value="1"/>
</dbReference>
<evidence type="ECO:0000256" key="4">
    <source>
        <dbReference type="ARBA" id="ARBA00023315"/>
    </source>
</evidence>
<dbReference type="InterPro" id="IPR050680">
    <property type="entry name" value="YpeA/RimI_acetyltransf"/>
</dbReference>
<dbReference type="RefSeq" id="WP_209680596.1">
    <property type="nucleotide sequence ID" value="NZ_JAGIOI010000001.1"/>
</dbReference>
<organism evidence="6 7">
    <name type="scientific">Arthrobacter stackebrandtii</name>
    <dbReference type="NCBI Taxonomy" id="272161"/>
    <lineage>
        <taxon>Bacteria</taxon>
        <taxon>Bacillati</taxon>
        <taxon>Actinomycetota</taxon>
        <taxon>Actinomycetes</taxon>
        <taxon>Micrococcales</taxon>
        <taxon>Micrococcaceae</taxon>
        <taxon>Arthrobacter</taxon>
    </lineage>
</organism>
<keyword evidence="2" id="KW-0963">Cytoplasm</keyword>
<evidence type="ECO:0000256" key="2">
    <source>
        <dbReference type="ARBA" id="ARBA00022490"/>
    </source>
</evidence>
<comment type="caution">
    <text evidence="6">The sequence shown here is derived from an EMBL/GenBank/DDBJ whole genome shotgun (WGS) entry which is preliminary data.</text>
</comment>
<protein>
    <submittedName>
        <fullName evidence="6">Ribosomal-protein-alanine N-acetyltransferase</fullName>
        <ecNumber evidence="6">2.3.1.267</ecNumber>
    </submittedName>
</protein>
<dbReference type="NCBIfam" id="TIGR01575">
    <property type="entry name" value="rimI"/>
    <property type="match status" value="1"/>
</dbReference>
<dbReference type="EC" id="2.3.1.267" evidence="6"/>
<dbReference type="GO" id="GO:0008999">
    <property type="term" value="F:protein-N-terminal-alanine acetyltransferase activity"/>
    <property type="evidence" value="ECO:0007669"/>
    <property type="project" value="UniProtKB-EC"/>
</dbReference>
<dbReference type="Proteomes" id="UP000711614">
    <property type="component" value="Unassembled WGS sequence"/>
</dbReference>
<feature type="domain" description="N-acetyltransferase" evidence="5">
    <location>
        <begin position="15"/>
        <end position="168"/>
    </location>
</feature>
<dbReference type="Pfam" id="PF00583">
    <property type="entry name" value="Acetyltransf_1"/>
    <property type="match status" value="1"/>
</dbReference>
<dbReference type="EMBL" id="JAGIOI010000001">
    <property type="protein sequence ID" value="MBP2413377.1"/>
    <property type="molecule type" value="Genomic_DNA"/>
</dbReference>
<evidence type="ECO:0000256" key="1">
    <source>
        <dbReference type="ARBA" id="ARBA00005395"/>
    </source>
</evidence>
<evidence type="ECO:0000313" key="7">
    <source>
        <dbReference type="Proteomes" id="UP000711614"/>
    </source>
</evidence>
<evidence type="ECO:0000259" key="5">
    <source>
        <dbReference type="PROSITE" id="PS51186"/>
    </source>
</evidence>
<evidence type="ECO:0000256" key="3">
    <source>
        <dbReference type="ARBA" id="ARBA00022679"/>
    </source>
</evidence>
<dbReference type="Gene3D" id="3.40.630.30">
    <property type="match status" value="1"/>
</dbReference>
<accession>A0ABS4YX62</accession>
<keyword evidence="3 6" id="KW-0808">Transferase</keyword>
<evidence type="ECO:0000313" key="6">
    <source>
        <dbReference type="EMBL" id="MBP2413377.1"/>
    </source>
</evidence>
<dbReference type="InterPro" id="IPR006464">
    <property type="entry name" value="AcTrfase_RimI/Ard1"/>
</dbReference>
<proteinExistence type="inferred from homology"/>
<name>A0ABS4YX62_9MICC</name>
<dbReference type="PROSITE" id="PS51186">
    <property type="entry name" value="GNAT"/>
    <property type="match status" value="1"/>
</dbReference>
<gene>
    <name evidence="6" type="ORF">JOF48_002176</name>
</gene>
<dbReference type="PANTHER" id="PTHR43420:SF12">
    <property type="entry name" value="N-ACETYLTRANSFERASE DOMAIN-CONTAINING PROTEIN"/>
    <property type="match status" value="1"/>
</dbReference>
<keyword evidence="7" id="KW-1185">Reference proteome</keyword>
<keyword evidence="4 6" id="KW-0012">Acyltransferase</keyword>
<reference evidence="6 7" key="1">
    <citation type="submission" date="2021-03" db="EMBL/GenBank/DDBJ databases">
        <title>Sequencing the genomes of 1000 actinobacteria strains.</title>
        <authorList>
            <person name="Klenk H.-P."/>
        </authorList>
    </citation>
    <scope>NUCLEOTIDE SEQUENCE [LARGE SCALE GENOMIC DNA]</scope>
    <source>
        <strain evidence="6 7">DSM 16005</strain>
    </source>
</reference>
<dbReference type="PANTHER" id="PTHR43420">
    <property type="entry name" value="ACETYLTRANSFERASE"/>
    <property type="match status" value="1"/>
</dbReference>
<dbReference type="InterPro" id="IPR016181">
    <property type="entry name" value="Acyl_CoA_acyltransferase"/>
</dbReference>
<dbReference type="InterPro" id="IPR000182">
    <property type="entry name" value="GNAT_dom"/>
</dbReference>
<dbReference type="CDD" id="cd04301">
    <property type="entry name" value="NAT_SF"/>
    <property type="match status" value="1"/>
</dbReference>
<sequence>MPPAETPPGQAARPASLRDMAPADIDFITALDRTLFGVDSWPREMFAGELSAPETRRYIIAELPSAVGPRGQMQTVGYAGLMCVPPIGDIQTIGVLPEFEGRGIARAMLEELIAEAARRGAADIMLEVSSTNPRAQDLYLRYGFEHIHTRRRYYRDGSDGLIMRLRLPAGTADEHTKDPS</sequence>